<feature type="binding site" evidence="7">
    <location>
        <position position="14"/>
    </location>
    <ligand>
        <name>ATP</name>
        <dbReference type="ChEBI" id="CHEBI:30616"/>
    </ligand>
</feature>
<dbReference type="GO" id="GO:0006364">
    <property type="term" value="P:rRNA processing"/>
    <property type="evidence" value="ECO:0007669"/>
    <property type="project" value="UniProtKB-KW"/>
</dbReference>
<dbReference type="AlphaFoldDB" id="A0A0E3H9I2"/>
<dbReference type="GO" id="GO:0005524">
    <property type="term" value="F:ATP binding"/>
    <property type="evidence" value="ECO:0007669"/>
    <property type="project" value="UniProtKB-UniRule"/>
</dbReference>
<dbReference type="OrthoDB" id="8730at2157"/>
<dbReference type="PANTHER" id="PTHR12595">
    <property type="entry name" value="POS9-ACTIVATING FACTOR FAP7-RELATED"/>
    <property type="match status" value="1"/>
</dbReference>
<feature type="binding site" evidence="7">
    <location>
        <position position="15"/>
    </location>
    <ligand>
        <name>ATP</name>
        <dbReference type="ChEBI" id="CHEBI:30616"/>
    </ligand>
</feature>
<name>A0A0E3H9I2_METTT</name>
<sequence>MLIGLTGTPGTGKTTVSNFLERKRHWKVIHLNDLIKEEHLYTEIDKERDAVIADMELIRQRLAEIISGKEDEVIILESHLAHYIADTVIVLRLYPPELKIRLKARSYSEEKIKENVEAEALDVILVEAFEWCEKVFEINTTGKSIEETGQDIEKIIEHILSGSEEELLEYKPGSIDWIDLVD</sequence>
<dbReference type="HOGENOM" id="CLU_079096_0_1_2"/>
<evidence type="ECO:0000313" key="9">
    <source>
        <dbReference type="Proteomes" id="UP000066529"/>
    </source>
</evidence>
<evidence type="ECO:0000256" key="2">
    <source>
        <dbReference type="ARBA" id="ARBA00022552"/>
    </source>
</evidence>
<evidence type="ECO:0000256" key="5">
    <source>
        <dbReference type="ARBA" id="ARBA00022777"/>
    </source>
</evidence>
<feature type="binding site" evidence="7">
    <location>
        <position position="12"/>
    </location>
    <ligand>
        <name>ATP</name>
        <dbReference type="ChEBI" id="CHEBI:30616"/>
    </ligand>
</feature>
<dbReference type="InterPro" id="IPR020618">
    <property type="entry name" value="Adenyl_kinase_AK6"/>
</dbReference>
<comment type="caution">
    <text evidence="7">Lacks conserved residue(s) required for the propagation of feature annotation.</text>
</comment>
<keyword evidence="6 7" id="KW-0067">ATP-binding</keyword>
<dbReference type="PATRIC" id="fig|523844.20.peg.2922"/>
<dbReference type="GO" id="GO:0004017">
    <property type="term" value="F:AMP kinase activity"/>
    <property type="evidence" value="ECO:0007669"/>
    <property type="project" value="UniProtKB-UniRule"/>
</dbReference>
<dbReference type="GO" id="GO:0016887">
    <property type="term" value="F:ATP hydrolysis activity"/>
    <property type="evidence" value="ECO:0007669"/>
    <property type="project" value="InterPro"/>
</dbReference>
<feature type="region of interest" description="LID" evidence="7">
    <location>
        <begin position="104"/>
        <end position="114"/>
    </location>
</feature>
<evidence type="ECO:0000256" key="4">
    <source>
        <dbReference type="ARBA" id="ARBA00022741"/>
    </source>
</evidence>
<comment type="function">
    <text evidence="7">Broad-specificity nucleoside monophosphate (NMP) kinase that catalyzes the reversible transfer of the terminal phosphate group between nucleoside triphosphates and monophosphates. Has also ATPase activity. Involved in the late maturation steps of the 30S ribosomal particles, specifically 16S rRNA maturation. While NMP activity is not required for ribosome maturation, ATPase activity is. Associates transiently with small ribosomal subunit protein uS11. ATP hydrolysis breaks the interaction with uS11. May temporarily remove uS11 from the ribosome to enable a conformational change of the ribosomal RNA that is needed for the final maturation step of the small ribosomal subunit.</text>
</comment>
<dbReference type="KEGG" id="mthr:MSTHT_2391"/>
<dbReference type="EC" id="2.7.4.3" evidence="7"/>
<dbReference type="InterPro" id="IPR027417">
    <property type="entry name" value="P-loop_NTPase"/>
</dbReference>
<reference evidence="8 9" key="1">
    <citation type="submission" date="2014-07" db="EMBL/GenBank/DDBJ databases">
        <title>Methanogenic archaea and the global carbon cycle.</title>
        <authorList>
            <person name="Henriksen J.R."/>
            <person name="Luke J."/>
            <person name="Reinhart S."/>
            <person name="Benedict M.N."/>
            <person name="Youngblut N.D."/>
            <person name="Metcalf M.E."/>
            <person name="Whitaker R.J."/>
            <person name="Metcalf W.W."/>
        </authorList>
    </citation>
    <scope>NUCLEOTIDE SEQUENCE [LARGE SCALE GENOMIC DNA]</scope>
    <source>
        <strain evidence="9">ATCC 43570 / DSM 1825 / OCM 12 / VKM B-1830 / TM-1</strain>
    </source>
</reference>
<accession>A0A0E3H9I2</accession>
<dbReference type="PANTHER" id="PTHR12595:SF0">
    <property type="entry name" value="ADENYLATE KINASE ISOENZYME 6"/>
    <property type="match status" value="1"/>
</dbReference>
<dbReference type="SUPFAM" id="SSF52540">
    <property type="entry name" value="P-loop containing nucleoside triphosphate hydrolases"/>
    <property type="match status" value="1"/>
</dbReference>
<protein>
    <recommendedName>
        <fullName evidence="7">Putative adenylate kinase</fullName>
        <shortName evidence="7">AK</shortName>
        <ecNumber evidence="7">2.7.4.3</ecNumber>
    </recommendedName>
    <alternativeName>
        <fullName evidence="7">ATP-AMP transphosphorylase</fullName>
    </alternativeName>
</protein>
<organism evidence="8 9">
    <name type="scientific">Methanosarcina thermophila (strain ATCC 43570 / DSM 1825 / OCM 12 / VKM B-1830 / TM-1)</name>
    <dbReference type="NCBI Taxonomy" id="523844"/>
    <lineage>
        <taxon>Archaea</taxon>
        <taxon>Methanobacteriati</taxon>
        <taxon>Methanobacteriota</taxon>
        <taxon>Stenosarchaea group</taxon>
        <taxon>Methanomicrobia</taxon>
        <taxon>Methanosarcinales</taxon>
        <taxon>Methanosarcinaceae</taxon>
        <taxon>Methanosarcina</taxon>
    </lineage>
</organism>
<evidence type="ECO:0000313" key="8">
    <source>
        <dbReference type="EMBL" id="AKB14149.1"/>
    </source>
</evidence>
<feature type="binding site" evidence="7">
    <location>
        <position position="105"/>
    </location>
    <ligand>
        <name>ATP</name>
        <dbReference type="ChEBI" id="CHEBI:30616"/>
    </ligand>
</feature>
<keyword evidence="5 7" id="KW-0418">Kinase</keyword>
<evidence type="ECO:0000256" key="1">
    <source>
        <dbReference type="ARBA" id="ARBA00022517"/>
    </source>
</evidence>
<dbReference type="STRING" id="523844.MSTHT_2391"/>
<evidence type="ECO:0000256" key="7">
    <source>
        <dbReference type="HAMAP-Rule" id="MF_00039"/>
    </source>
</evidence>
<dbReference type="RefSeq" id="WP_048168101.1">
    <property type="nucleotide sequence ID" value="NZ_CP009501.1"/>
</dbReference>
<gene>
    <name evidence="8" type="ORF">MSTHT_2391</name>
</gene>
<keyword evidence="1 7" id="KW-0690">Ribosome biogenesis</keyword>
<comment type="catalytic activity">
    <reaction evidence="7">
        <text>AMP + ATP = 2 ADP</text>
        <dbReference type="Rhea" id="RHEA:12973"/>
        <dbReference type="ChEBI" id="CHEBI:30616"/>
        <dbReference type="ChEBI" id="CHEBI:456215"/>
        <dbReference type="ChEBI" id="CHEBI:456216"/>
        <dbReference type="EC" id="2.7.4.3"/>
    </reaction>
</comment>
<dbReference type="HAMAP" id="MF_00039">
    <property type="entry name" value="Adenylate_kinase_AK6"/>
    <property type="match status" value="1"/>
</dbReference>
<evidence type="ECO:0000256" key="3">
    <source>
        <dbReference type="ARBA" id="ARBA00022679"/>
    </source>
</evidence>
<comment type="catalytic activity">
    <reaction evidence="7">
        <text>ATP + H2O = ADP + phosphate + H(+)</text>
        <dbReference type="Rhea" id="RHEA:13065"/>
        <dbReference type="ChEBI" id="CHEBI:15377"/>
        <dbReference type="ChEBI" id="CHEBI:15378"/>
        <dbReference type="ChEBI" id="CHEBI:30616"/>
        <dbReference type="ChEBI" id="CHEBI:43474"/>
        <dbReference type="ChEBI" id="CHEBI:456216"/>
    </reaction>
</comment>
<feature type="binding site" evidence="7">
    <location>
        <position position="143"/>
    </location>
    <ligand>
        <name>ATP</name>
        <dbReference type="ChEBI" id="CHEBI:30616"/>
    </ligand>
</feature>
<feature type="binding site" evidence="7">
    <location>
        <position position="13"/>
    </location>
    <ligand>
        <name>ATP</name>
        <dbReference type="ChEBI" id="CHEBI:30616"/>
    </ligand>
</feature>
<dbReference type="Gene3D" id="3.40.50.300">
    <property type="entry name" value="P-loop containing nucleotide triphosphate hydrolases"/>
    <property type="match status" value="1"/>
</dbReference>
<dbReference type="Pfam" id="PF13238">
    <property type="entry name" value="AAA_18"/>
    <property type="match status" value="1"/>
</dbReference>
<dbReference type="GeneID" id="41602196"/>
<keyword evidence="2 7" id="KW-0698">rRNA processing</keyword>
<proteinExistence type="inferred from homology"/>
<dbReference type="GO" id="GO:0042274">
    <property type="term" value="P:ribosomal small subunit biogenesis"/>
    <property type="evidence" value="ECO:0007669"/>
    <property type="project" value="UniProtKB-UniRule"/>
</dbReference>
<evidence type="ECO:0000256" key="6">
    <source>
        <dbReference type="ARBA" id="ARBA00022840"/>
    </source>
</evidence>
<feature type="binding site" evidence="7">
    <location>
        <position position="10"/>
    </location>
    <ligand>
        <name>ATP</name>
        <dbReference type="ChEBI" id="CHEBI:30616"/>
    </ligand>
</feature>
<keyword evidence="4 7" id="KW-0547">Nucleotide-binding</keyword>
<comment type="similarity">
    <text evidence="7">Belongs to the adenylate kinase family. AK6 subfamily.</text>
</comment>
<keyword evidence="3 7" id="KW-0808">Transferase</keyword>
<dbReference type="Proteomes" id="UP000066529">
    <property type="component" value="Chromosome"/>
</dbReference>
<dbReference type="EMBL" id="CP009501">
    <property type="protein sequence ID" value="AKB14149.1"/>
    <property type="molecule type" value="Genomic_DNA"/>
</dbReference>
<comment type="subunit">
    <text evidence="7">Interacts with uS11. Not a structural component of 40S pre-ribosomes, but transiently interacts with them by binding to uS11.</text>
</comment>